<reference evidence="2" key="2">
    <citation type="submission" date="2025-08" db="UniProtKB">
        <authorList>
            <consortium name="Ensembl"/>
        </authorList>
    </citation>
    <scope>IDENTIFICATION</scope>
</reference>
<keyword evidence="3" id="KW-1185">Reference proteome</keyword>
<sequence length="75" mass="7523">MEGMENGDQVGAAEDLLRGACSMDRGAATAEAAVADVRVDCGGRTSGSCRVAGEALGGPGHCEEEEELPEGSGLR</sequence>
<proteinExistence type="predicted"/>
<evidence type="ECO:0000313" key="3">
    <source>
        <dbReference type="Proteomes" id="UP000233100"/>
    </source>
</evidence>
<reference evidence="2" key="3">
    <citation type="submission" date="2025-09" db="UniProtKB">
        <authorList>
            <consortium name="Ensembl"/>
        </authorList>
    </citation>
    <scope>IDENTIFICATION</scope>
</reference>
<dbReference type="GeneTree" id="ENSGT00910000148658"/>
<reference evidence="2 3" key="1">
    <citation type="submission" date="2013-03" db="EMBL/GenBank/DDBJ databases">
        <authorList>
            <person name="Warren W."/>
            <person name="Wilson R.K."/>
        </authorList>
    </citation>
    <scope>NUCLEOTIDE SEQUENCE</scope>
</reference>
<dbReference type="Proteomes" id="UP000233100">
    <property type="component" value="Chromosome 8"/>
</dbReference>
<evidence type="ECO:0000256" key="1">
    <source>
        <dbReference type="SAM" id="MobiDB-lite"/>
    </source>
</evidence>
<accession>A0A7N9IGV5</accession>
<evidence type="ECO:0000313" key="2">
    <source>
        <dbReference type="Ensembl" id="ENSMFAP00000062076.1"/>
    </source>
</evidence>
<dbReference type="Ensembl" id="ENSMFAT00000097732.1">
    <property type="protein sequence ID" value="ENSMFAP00000062076.1"/>
    <property type="gene ID" value="ENSMFAG00000048387.1"/>
</dbReference>
<protein>
    <submittedName>
        <fullName evidence="2">Uncharacterized protein</fullName>
    </submittedName>
</protein>
<name>A0A7N9IGV5_MACFA</name>
<organism evidence="2 3">
    <name type="scientific">Macaca fascicularis</name>
    <name type="common">Crab-eating macaque</name>
    <name type="synonym">Cynomolgus monkey</name>
    <dbReference type="NCBI Taxonomy" id="9541"/>
    <lineage>
        <taxon>Eukaryota</taxon>
        <taxon>Metazoa</taxon>
        <taxon>Chordata</taxon>
        <taxon>Craniata</taxon>
        <taxon>Vertebrata</taxon>
        <taxon>Euteleostomi</taxon>
        <taxon>Mammalia</taxon>
        <taxon>Eutheria</taxon>
        <taxon>Euarchontoglires</taxon>
        <taxon>Primates</taxon>
        <taxon>Haplorrhini</taxon>
        <taxon>Catarrhini</taxon>
        <taxon>Cercopithecidae</taxon>
        <taxon>Cercopithecinae</taxon>
        <taxon>Macaca</taxon>
    </lineage>
</organism>
<feature type="region of interest" description="Disordered" evidence="1">
    <location>
        <begin position="53"/>
        <end position="75"/>
    </location>
</feature>
<dbReference type="AlphaFoldDB" id="A0A7N9IGV5"/>